<dbReference type="PROSITE" id="PS01359">
    <property type="entry name" value="ZF_PHD_1"/>
    <property type="match status" value="1"/>
</dbReference>
<dbReference type="PROSITE" id="PS50016">
    <property type="entry name" value="ZF_PHD_2"/>
    <property type="match status" value="2"/>
</dbReference>
<dbReference type="Gramene" id="TVU36284">
    <property type="protein sequence ID" value="TVU36284"/>
    <property type="gene ID" value="EJB05_18212"/>
</dbReference>
<keyword evidence="2 4" id="KW-0863">Zinc-finger</keyword>
<dbReference type="Pfam" id="PF00628">
    <property type="entry name" value="PHD"/>
    <property type="match status" value="2"/>
</dbReference>
<evidence type="ECO:0000313" key="8">
    <source>
        <dbReference type="Proteomes" id="UP000324897"/>
    </source>
</evidence>
<dbReference type="InterPro" id="IPR013083">
    <property type="entry name" value="Znf_RING/FYVE/PHD"/>
</dbReference>
<keyword evidence="3" id="KW-0862">Zinc</keyword>
<evidence type="ECO:0000259" key="6">
    <source>
        <dbReference type="PROSITE" id="PS50016"/>
    </source>
</evidence>
<dbReference type="OrthoDB" id="1903104at2759"/>
<dbReference type="PANTHER" id="PTHR47162">
    <property type="entry name" value="OS02G0192300 PROTEIN"/>
    <property type="match status" value="1"/>
</dbReference>
<dbReference type="InterPro" id="IPR019786">
    <property type="entry name" value="Zinc_finger_PHD-type_CS"/>
</dbReference>
<feature type="region of interest" description="Disordered" evidence="5">
    <location>
        <begin position="1"/>
        <end position="36"/>
    </location>
</feature>
<dbReference type="InterPro" id="IPR019787">
    <property type="entry name" value="Znf_PHD-finger"/>
</dbReference>
<dbReference type="InterPro" id="IPR001965">
    <property type="entry name" value="Znf_PHD"/>
</dbReference>
<dbReference type="Gene3D" id="3.30.40.10">
    <property type="entry name" value="Zinc/RING finger domain, C3HC4 (zinc finger)"/>
    <property type="match status" value="2"/>
</dbReference>
<feature type="domain" description="PHD-type" evidence="6">
    <location>
        <begin position="125"/>
        <end position="183"/>
    </location>
</feature>
<dbReference type="AlphaFoldDB" id="A0A5J9VLE3"/>
<dbReference type="PANTHER" id="PTHR47162:SF9">
    <property type="entry name" value="PHD FINGER PROTEIN EHD3-LIKE"/>
    <property type="match status" value="1"/>
</dbReference>
<gene>
    <name evidence="7" type="ORF">EJB05_18212</name>
</gene>
<evidence type="ECO:0000256" key="1">
    <source>
        <dbReference type="ARBA" id="ARBA00022723"/>
    </source>
</evidence>
<evidence type="ECO:0000256" key="2">
    <source>
        <dbReference type="ARBA" id="ARBA00022771"/>
    </source>
</evidence>
<comment type="caution">
    <text evidence="7">The sequence shown here is derived from an EMBL/GenBank/DDBJ whole genome shotgun (WGS) entry which is preliminary data.</text>
</comment>
<keyword evidence="8" id="KW-1185">Reference proteome</keyword>
<organism evidence="7 8">
    <name type="scientific">Eragrostis curvula</name>
    <name type="common">weeping love grass</name>
    <dbReference type="NCBI Taxonomy" id="38414"/>
    <lineage>
        <taxon>Eukaryota</taxon>
        <taxon>Viridiplantae</taxon>
        <taxon>Streptophyta</taxon>
        <taxon>Embryophyta</taxon>
        <taxon>Tracheophyta</taxon>
        <taxon>Spermatophyta</taxon>
        <taxon>Magnoliopsida</taxon>
        <taxon>Liliopsida</taxon>
        <taxon>Poales</taxon>
        <taxon>Poaceae</taxon>
        <taxon>PACMAD clade</taxon>
        <taxon>Chloridoideae</taxon>
        <taxon>Eragrostideae</taxon>
        <taxon>Eragrostidinae</taxon>
        <taxon>Eragrostis</taxon>
    </lineage>
</organism>
<dbReference type="SMART" id="SM00249">
    <property type="entry name" value="PHD"/>
    <property type="match status" value="2"/>
</dbReference>
<name>A0A5J9VLE3_9POAL</name>
<sequence length="275" mass="31506">MFQNGEHRASPSPFRFQRRRGRGVGDPEPTRSRNTNGMEMINALVVGIIYQRIDPPGSSPRCYKIDLLLSFRPAHLPWIPSSSCIFPKYNSTAHHLKAHEEERISGRTPRMEPAEVAELSLTALSGCCKFCGEPEEENKRFLICGHSLCTYKYYHIRCLNPKQIASEAQRNKPRWYCPSCLCRVCLSNKDDDQVILCDGCDEGHHLYCLNPPRASVPKGKWYCPSCNAKSAKEEELRVYERRMLKLHRKDDAILSSERYDGVDLLLNAADRMSRD</sequence>
<proteinExistence type="predicted"/>
<evidence type="ECO:0000256" key="4">
    <source>
        <dbReference type="PROSITE-ProRule" id="PRU00146"/>
    </source>
</evidence>
<reference evidence="7 8" key="1">
    <citation type="journal article" date="2019" name="Sci. Rep.">
        <title>A high-quality genome of Eragrostis curvula grass provides insights into Poaceae evolution and supports new strategies to enhance forage quality.</title>
        <authorList>
            <person name="Carballo J."/>
            <person name="Santos B.A.C.M."/>
            <person name="Zappacosta D."/>
            <person name="Garbus I."/>
            <person name="Selva J.P."/>
            <person name="Gallo C.A."/>
            <person name="Diaz A."/>
            <person name="Albertini E."/>
            <person name="Caccamo M."/>
            <person name="Echenique V."/>
        </authorList>
    </citation>
    <scope>NUCLEOTIDE SEQUENCE [LARGE SCALE GENOMIC DNA]</scope>
    <source>
        <strain evidence="8">cv. Victoria</strain>
        <tissue evidence="7">Leaf</tissue>
    </source>
</reference>
<dbReference type="SUPFAM" id="SSF57903">
    <property type="entry name" value="FYVE/PHD zinc finger"/>
    <property type="match status" value="2"/>
</dbReference>
<keyword evidence="1" id="KW-0479">Metal-binding</keyword>
<accession>A0A5J9VLE3</accession>
<dbReference type="Proteomes" id="UP000324897">
    <property type="component" value="Unassembled WGS sequence"/>
</dbReference>
<evidence type="ECO:0000256" key="5">
    <source>
        <dbReference type="SAM" id="MobiDB-lite"/>
    </source>
</evidence>
<protein>
    <recommendedName>
        <fullName evidence="6">PHD-type domain-containing protein</fullName>
    </recommendedName>
</protein>
<dbReference type="InterPro" id="IPR011011">
    <property type="entry name" value="Znf_FYVE_PHD"/>
</dbReference>
<feature type="domain" description="PHD-type" evidence="6">
    <location>
        <begin position="179"/>
        <end position="229"/>
    </location>
</feature>
<evidence type="ECO:0000313" key="7">
    <source>
        <dbReference type="EMBL" id="TVU36284.1"/>
    </source>
</evidence>
<dbReference type="EMBL" id="RWGY01000009">
    <property type="protein sequence ID" value="TVU36284.1"/>
    <property type="molecule type" value="Genomic_DNA"/>
</dbReference>
<evidence type="ECO:0000256" key="3">
    <source>
        <dbReference type="ARBA" id="ARBA00022833"/>
    </source>
</evidence>
<dbReference type="GO" id="GO:0008270">
    <property type="term" value="F:zinc ion binding"/>
    <property type="evidence" value="ECO:0007669"/>
    <property type="project" value="UniProtKB-KW"/>
</dbReference>